<proteinExistence type="inferred from homology"/>
<dbReference type="InterPro" id="IPR018496">
    <property type="entry name" value="PsdUridine_synth_RsuA/RluB_CS"/>
</dbReference>
<evidence type="ECO:0000256" key="5">
    <source>
        <dbReference type="ARBA" id="ARBA00037590"/>
    </source>
</evidence>
<dbReference type="PANTHER" id="PTHR47683">
    <property type="entry name" value="PSEUDOURIDINE SYNTHASE FAMILY PROTEIN-RELATED"/>
    <property type="match status" value="1"/>
</dbReference>
<keyword evidence="10" id="KW-1185">Reference proteome</keyword>
<dbReference type="Pfam" id="PF00849">
    <property type="entry name" value="PseudoU_synth_2"/>
    <property type="match status" value="1"/>
</dbReference>
<organism evidence="9 10">
    <name type="scientific">Serpens gallinarum</name>
    <dbReference type="NCBI Taxonomy" id="2763075"/>
    <lineage>
        <taxon>Bacteria</taxon>
        <taxon>Pseudomonadati</taxon>
        <taxon>Pseudomonadota</taxon>
        <taxon>Gammaproteobacteria</taxon>
        <taxon>Pseudomonadales</taxon>
        <taxon>Pseudomonadaceae</taxon>
        <taxon>Pseudomonas</taxon>
    </lineage>
</organism>
<dbReference type="InterPro" id="IPR020103">
    <property type="entry name" value="PsdUridine_synth_cat_dom_sf"/>
</dbReference>
<dbReference type="InterPro" id="IPR050343">
    <property type="entry name" value="RsuA_PseudoU_synthase"/>
</dbReference>
<name>A0ABR8TKE2_9PSED</name>
<dbReference type="SMART" id="SM00363">
    <property type="entry name" value="S4"/>
    <property type="match status" value="1"/>
</dbReference>
<dbReference type="NCBIfam" id="TIGR00093">
    <property type="entry name" value="pseudouridine synthase"/>
    <property type="match status" value="1"/>
</dbReference>
<evidence type="ECO:0000256" key="7">
    <source>
        <dbReference type="RuleBase" id="RU003887"/>
    </source>
</evidence>
<dbReference type="Gene3D" id="3.10.290.10">
    <property type="entry name" value="RNA-binding S4 domain"/>
    <property type="match status" value="1"/>
</dbReference>
<dbReference type="SUPFAM" id="SSF55174">
    <property type="entry name" value="Alpha-L RNA-binding motif"/>
    <property type="match status" value="1"/>
</dbReference>
<dbReference type="InterPro" id="IPR036986">
    <property type="entry name" value="S4_RNA-bd_sf"/>
</dbReference>
<dbReference type="Gene3D" id="3.30.70.580">
    <property type="entry name" value="Pseudouridine synthase I, catalytic domain, N-terminal subdomain"/>
    <property type="match status" value="1"/>
</dbReference>
<keyword evidence="3 7" id="KW-0413">Isomerase</keyword>
<evidence type="ECO:0000256" key="4">
    <source>
        <dbReference type="ARBA" id="ARBA00036749"/>
    </source>
</evidence>
<evidence type="ECO:0000313" key="10">
    <source>
        <dbReference type="Proteomes" id="UP000611945"/>
    </source>
</evidence>
<dbReference type="SUPFAM" id="SSF55120">
    <property type="entry name" value="Pseudouridine synthase"/>
    <property type="match status" value="1"/>
</dbReference>
<dbReference type="InterPro" id="IPR042092">
    <property type="entry name" value="PsdUridine_s_RsuA/RluB/E/F_cat"/>
</dbReference>
<evidence type="ECO:0000256" key="3">
    <source>
        <dbReference type="ARBA" id="ARBA00023235"/>
    </source>
</evidence>
<dbReference type="CDD" id="cd00165">
    <property type="entry name" value="S4"/>
    <property type="match status" value="1"/>
</dbReference>
<dbReference type="PANTHER" id="PTHR47683:SF4">
    <property type="entry name" value="PSEUDOURIDINE SYNTHASE"/>
    <property type="match status" value="1"/>
</dbReference>
<evidence type="ECO:0000313" key="9">
    <source>
        <dbReference type="EMBL" id="MBD7976251.1"/>
    </source>
</evidence>
<dbReference type="InterPro" id="IPR006145">
    <property type="entry name" value="PsdUridine_synth_RsuA/RluA"/>
</dbReference>
<protein>
    <recommendedName>
        <fullName evidence="7">Pseudouridine synthase</fullName>
        <ecNumber evidence="7">5.4.99.-</ecNumber>
    </recommendedName>
</protein>
<reference evidence="9 10" key="1">
    <citation type="submission" date="2020-08" db="EMBL/GenBank/DDBJ databases">
        <title>A Genomic Blueprint of the Chicken Gut Microbiome.</title>
        <authorList>
            <person name="Gilroy R."/>
            <person name="Ravi A."/>
            <person name="Getino M."/>
            <person name="Pursley I."/>
            <person name="Horton D.L."/>
            <person name="Alikhan N.-F."/>
            <person name="Baker D."/>
            <person name="Gharbi K."/>
            <person name="Hall N."/>
            <person name="Watson M."/>
            <person name="Adriaenssens E.M."/>
            <person name="Foster-Nyarko E."/>
            <person name="Jarju S."/>
            <person name="Secka A."/>
            <person name="Antonio M."/>
            <person name="Oren A."/>
            <person name="Chaudhuri R."/>
            <person name="La Ragione R.M."/>
            <person name="Hildebrand F."/>
            <person name="Pallen M.J."/>
        </authorList>
    </citation>
    <scope>NUCLEOTIDE SEQUENCE [LARGE SCALE GENOMIC DNA]</scope>
    <source>
        <strain evidence="9 10">Sa2CUA2</strain>
    </source>
</reference>
<comment type="catalytic activity">
    <reaction evidence="4">
        <text>uridine(516) in 16S rRNA = pseudouridine(516) in 16S rRNA</text>
        <dbReference type="Rhea" id="RHEA:38867"/>
        <dbReference type="Rhea" id="RHEA-COMP:10089"/>
        <dbReference type="Rhea" id="RHEA-COMP:10090"/>
        <dbReference type="ChEBI" id="CHEBI:65314"/>
        <dbReference type="ChEBI" id="CHEBI:65315"/>
        <dbReference type="EC" id="5.4.99.19"/>
    </reaction>
</comment>
<keyword evidence="2 6" id="KW-0694">RNA-binding</keyword>
<evidence type="ECO:0000256" key="1">
    <source>
        <dbReference type="ARBA" id="ARBA00008348"/>
    </source>
</evidence>
<dbReference type="EC" id="5.4.99.-" evidence="7"/>
<sequence length="230" mass="26285">MRLDRFIAHQPHLSRQDANLLISAGRVQVDHHVRRDSRLEVNEFSHIALDGTVLQNGKPARYYMLHKPAGYVSATCHDEHPTVLDLLTDTDTQDLHIGGRLDLTTTGLLLITNDGRWSRRLTQPGSALGKVYYVETEKPIGPEYAEAFATGLYFAYENLTTRPAQLQVLGSHAARLTLYEGRYHQVKRMFGHFRNRVTRLHRERMGLLQLDPLLECGSYRALNSEEIRQV</sequence>
<evidence type="ECO:0000256" key="2">
    <source>
        <dbReference type="ARBA" id="ARBA00022884"/>
    </source>
</evidence>
<dbReference type="PROSITE" id="PS01149">
    <property type="entry name" value="PSI_RSU"/>
    <property type="match status" value="1"/>
</dbReference>
<dbReference type="InterPro" id="IPR002942">
    <property type="entry name" value="S4_RNA-bd"/>
</dbReference>
<dbReference type="EMBL" id="JACSQG010000001">
    <property type="protein sequence ID" value="MBD7976251.1"/>
    <property type="molecule type" value="Genomic_DNA"/>
</dbReference>
<comment type="similarity">
    <text evidence="1 7">Belongs to the pseudouridine synthase RsuA family.</text>
</comment>
<dbReference type="Pfam" id="PF01479">
    <property type="entry name" value="S4"/>
    <property type="match status" value="1"/>
</dbReference>
<evidence type="ECO:0000259" key="8">
    <source>
        <dbReference type="SMART" id="SM00363"/>
    </source>
</evidence>
<gene>
    <name evidence="9" type="ORF">H9642_03520</name>
</gene>
<dbReference type="InterPro" id="IPR000748">
    <property type="entry name" value="PsdUridine_synth_RsuA/RluB/E/F"/>
</dbReference>
<dbReference type="Gene3D" id="3.30.70.1560">
    <property type="entry name" value="Alpha-L RNA-binding motif"/>
    <property type="match status" value="1"/>
</dbReference>
<feature type="domain" description="RNA-binding S4" evidence="8">
    <location>
        <begin position="1"/>
        <end position="58"/>
    </location>
</feature>
<evidence type="ECO:0000256" key="6">
    <source>
        <dbReference type="PROSITE-ProRule" id="PRU00182"/>
    </source>
</evidence>
<comment type="function">
    <text evidence="5">Responsible for synthesis of pseudouridine from uracil-516 in 16S ribosomal RNA.</text>
</comment>
<dbReference type="Proteomes" id="UP000611945">
    <property type="component" value="Unassembled WGS sequence"/>
</dbReference>
<accession>A0ABR8TKE2</accession>
<dbReference type="PROSITE" id="PS50889">
    <property type="entry name" value="S4"/>
    <property type="match status" value="1"/>
</dbReference>
<dbReference type="RefSeq" id="WP_251835010.1">
    <property type="nucleotide sequence ID" value="NZ_JACSQG010000001.1"/>
</dbReference>
<comment type="caution">
    <text evidence="9">The sequence shown here is derived from an EMBL/GenBank/DDBJ whole genome shotgun (WGS) entry which is preliminary data.</text>
</comment>
<dbReference type="InterPro" id="IPR020094">
    <property type="entry name" value="TruA/RsuA/RluB/E/F_N"/>
</dbReference>